<name>C2ELA5_9LACO</name>
<proteinExistence type="predicted"/>
<organism evidence="1 2">
    <name type="scientific">Lactobacillus ultunensis DSM 16047</name>
    <dbReference type="NCBI Taxonomy" id="525365"/>
    <lineage>
        <taxon>Bacteria</taxon>
        <taxon>Bacillati</taxon>
        <taxon>Bacillota</taxon>
        <taxon>Bacilli</taxon>
        <taxon>Lactobacillales</taxon>
        <taxon>Lactobacillaceae</taxon>
        <taxon>Lactobacillus</taxon>
    </lineage>
</organism>
<reference evidence="1 2" key="1">
    <citation type="submission" date="2009-01" db="EMBL/GenBank/DDBJ databases">
        <authorList>
            <person name="Qin X."/>
            <person name="Bachman B."/>
            <person name="Battles P."/>
            <person name="Bell A."/>
            <person name="Bess C."/>
            <person name="Bickham C."/>
            <person name="Chaboub L."/>
            <person name="Chen D."/>
            <person name="Coyle M."/>
            <person name="Deiros D.R."/>
            <person name="Dinh H."/>
            <person name="Forbes L."/>
            <person name="Fowler G."/>
            <person name="Francisco L."/>
            <person name="Fu Q."/>
            <person name="Gubbala S."/>
            <person name="Hale W."/>
            <person name="Han Y."/>
            <person name="Hemphill L."/>
            <person name="Highlander S.K."/>
            <person name="Hirani K."/>
            <person name="Hogues M."/>
            <person name="Jackson L."/>
            <person name="Jakkamsetti A."/>
            <person name="Javaid M."/>
            <person name="Jiang H."/>
            <person name="Korchina V."/>
            <person name="Kovar C."/>
            <person name="Lara F."/>
            <person name="Lee S."/>
            <person name="Mata R."/>
            <person name="Mathew T."/>
            <person name="Moen C."/>
            <person name="Morales K."/>
            <person name="Munidasa M."/>
            <person name="Nazareth L."/>
            <person name="Ngo R."/>
            <person name="Nguyen L."/>
            <person name="Okwuonu G."/>
            <person name="Ongeri F."/>
            <person name="Patil S."/>
            <person name="Petrosino J."/>
            <person name="Pham C."/>
            <person name="Pham P."/>
            <person name="Pu L.-L."/>
            <person name="Puazo M."/>
            <person name="Raj R."/>
            <person name="Reid J."/>
            <person name="Rouhana J."/>
            <person name="Saada N."/>
            <person name="Shang Y."/>
            <person name="Simmons D."/>
            <person name="Thornton R."/>
            <person name="Warren J."/>
            <person name="Weissenberger G."/>
            <person name="Zhang J."/>
            <person name="Zhang L."/>
            <person name="Zhou C."/>
            <person name="Zhu D."/>
            <person name="Muzny D."/>
            <person name="Worley K."/>
            <person name="Gibbs R."/>
        </authorList>
    </citation>
    <scope>NUCLEOTIDE SEQUENCE [LARGE SCALE GENOMIC DNA]</scope>
    <source>
        <strain evidence="1 2">DSM 16047</strain>
    </source>
</reference>
<sequence>MKIDIFERKWLDVNKYIFRIGRNQSQTGKRDAVLAGALL</sequence>
<dbReference type="Proteomes" id="UP000005583">
    <property type="component" value="Unassembled WGS sequence"/>
</dbReference>
<evidence type="ECO:0000313" key="2">
    <source>
        <dbReference type="Proteomes" id="UP000005583"/>
    </source>
</evidence>
<dbReference type="EMBL" id="ACGU01000017">
    <property type="protein sequence ID" value="EEJ72687.1"/>
    <property type="molecule type" value="Genomic_DNA"/>
</dbReference>
<accession>C2ELA5</accession>
<dbReference type="AlphaFoldDB" id="C2ELA5"/>
<dbReference type="STRING" id="525365.HMPREF0548_0451"/>
<protein>
    <submittedName>
        <fullName evidence="1">Uncharacterized protein</fullName>
    </submittedName>
</protein>
<dbReference type="HOGENOM" id="CLU_3311997_0_0_9"/>
<comment type="caution">
    <text evidence="1">The sequence shown here is derived from an EMBL/GenBank/DDBJ whole genome shotgun (WGS) entry which is preliminary data.</text>
</comment>
<keyword evidence="2" id="KW-1185">Reference proteome</keyword>
<evidence type="ECO:0000313" key="1">
    <source>
        <dbReference type="EMBL" id="EEJ72687.1"/>
    </source>
</evidence>
<gene>
    <name evidence="1" type="ORF">HMPREF0548_0451</name>
</gene>